<feature type="region of interest" description="Disordered" evidence="1">
    <location>
        <begin position="1"/>
        <end position="31"/>
    </location>
</feature>
<evidence type="ECO:0000313" key="3">
    <source>
        <dbReference type="Proteomes" id="UP000075420"/>
    </source>
</evidence>
<protein>
    <submittedName>
        <fullName evidence="2">Uncharacterized protein</fullName>
    </submittedName>
</protein>
<feature type="compositionally biased region" description="Polar residues" evidence="1">
    <location>
        <begin position="19"/>
        <end position="28"/>
    </location>
</feature>
<dbReference type="Proteomes" id="UP000075420">
    <property type="component" value="Unassembled WGS sequence"/>
</dbReference>
<comment type="caution">
    <text evidence="2">The sequence shown here is derived from an EMBL/GenBank/DDBJ whole genome shotgun (WGS) entry which is preliminary data.</text>
</comment>
<feature type="compositionally biased region" description="Low complexity" evidence="1">
    <location>
        <begin position="63"/>
        <end position="72"/>
    </location>
</feature>
<sequence length="92" mass="9225">MPTKTPVRVPASRSAATPACSSASQATSRSKRCCGSIFTASRGEIPKKCASNPSTSFRKAPQGGTSSPGGSSAKRPGGAPETASTPASSRRK</sequence>
<feature type="region of interest" description="Disordered" evidence="1">
    <location>
        <begin position="44"/>
        <end position="92"/>
    </location>
</feature>
<dbReference type="EMBL" id="JELY01003054">
    <property type="protein sequence ID" value="KYF50884.1"/>
    <property type="molecule type" value="Genomic_DNA"/>
</dbReference>
<name>A0A150P5B6_SORCE</name>
<dbReference type="AlphaFoldDB" id="A0A150P5B6"/>
<gene>
    <name evidence="2" type="ORF">BE08_28180</name>
</gene>
<proteinExistence type="predicted"/>
<feature type="compositionally biased region" description="Polar residues" evidence="1">
    <location>
        <begin position="82"/>
        <end position="92"/>
    </location>
</feature>
<reference evidence="2 3" key="1">
    <citation type="submission" date="2014-02" db="EMBL/GenBank/DDBJ databases">
        <title>The small core and large imbalanced accessory genome model reveals a collaborative survival strategy of Sorangium cellulosum strains in nature.</title>
        <authorList>
            <person name="Han K."/>
            <person name="Peng R."/>
            <person name="Blom J."/>
            <person name="Li Y.-Z."/>
        </authorList>
    </citation>
    <scope>NUCLEOTIDE SEQUENCE [LARGE SCALE GENOMIC DNA]</scope>
    <source>
        <strain evidence="2 3">So0157-25</strain>
    </source>
</reference>
<organism evidence="2 3">
    <name type="scientific">Sorangium cellulosum</name>
    <name type="common">Polyangium cellulosum</name>
    <dbReference type="NCBI Taxonomy" id="56"/>
    <lineage>
        <taxon>Bacteria</taxon>
        <taxon>Pseudomonadati</taxon>
        <taxon>Myxococcota</taxon>
        <taxon>Polyangia</taxon>
        <taxon>Polyangiales</taxon>
        <taxon>Polyangiaceae</taxon>
        <taxon>Sorangium</taxon>
    </lineage>
</organism>
<evidence type="ECO:0000313" key="2">
    <source>
        <dbReference type="EMBL" id="KYF50884.1"/>
    </source>
</evidence>
<accession>A0A150P5B6</accession>
<evidence type="ECO:0000256" key="1">
    <source>
        <dbReference type="SAM" id="MobiDB-lite"/>
    </source>
</evidence>